<proteinExistence type="predicted"/>
<evidence type="ECO:0000313" key="1">
    <source>
        <dbReference type="EMBL" id="MBC3792158.1"/>
    </source>
</evidence>
<accession>A0ABR6W6G3</accession>
<reference evidence="1 2" key="1">
    <citation type="submission" date="2019-06" db="EMBL/GenBank/DDBJ databases">
        <title>Spirosoma utsteinense sp. nov. isolated from Antarctic ice-free soils.</title>
        <authorList>
            <person name="Tahon G."/>
        </authorList>
    </citation>
    <scope>NUCLEOTIDE SEQUENCE [LARGE SCALE GENOMIC DNA]</scope>
    <source>
        <strain evidence="1 2">LMG 31447</strain>
    </source>
</reference>
<dbReference type="EMBL" id="VFIA01000014">
    <property type="protein sequence ID" value="MBC3792158.1"/>
    <property type="molecule type" value="Genomic_DNA"/>
</dbReference>
<dbReference type="Proteomes" id="UP000700732">
    <property type="component" value="Unassembled WGS sequence"/>
</dbReference>
<dbReference type="RefSeq" id="WP_186737946.1">
    <property type="nucleotide sequence ID" value="NZ_VFIA01000014.1"/>
</dbReference>
<name>A0ABR6W6G3_9BACT</name>
<keyword evidence="2" id="KW-1185">Reference proteome</keyword>
<organism evidence="1 2">
    <name type="scientific">Spirosoma utsteinense</name>
    <dbReference type="NCBI Taxonomy" id="2585773"/>
    <lineage>
        <taxon>Bacteria</taxon>
        <taxon>Pseudomonadati</taxon>
        <taxon>Bacteroidota</taxon>
        <taxon>Cytophagia</taxon>
        <taxon>Cytophagales</taxon>
        <taxon>Cytophagaceae</taxon>
        <taxon>Spirosoma</taxon>
    </lineage>
</organism>
<protein>
    <submittedName>
        <fullName evidence="1">Uncharacterized protein</fullName>
    </submittedName>
</protein>
<gene>
    <name evidence="1" type="ORF">FH603_2668</name>
</gene>
<sequence length="87" mass="9534">MRPLFREFYSRNRGTFTWVQVEQTEALETVLGLTSVSSYQSDTGRGNAGKVDSLLIVPPALAPEQGKQALTTVTDSGVSHLAIRRQP</sequence>
<comment type="caution">
    <text evidence="1">The sequence shown here is derived from an EMBL/GenBank/DDBJ whole genome shotgun (WGS) entry which is preliminary data.</text>
</comment>
<evidence type="ECO:0000313" key="2">
    <source>
        <dbReference type="Proteomes" id="UP000700732"/>
    </source>
</evidence>